<proteinExistence type="predicted"/>
<dbReference type="EMBL" id="CAESAP020000269">
    <property type="protein sequence ID" value="CAB5504838.1"/>
    <property type="molecule type" value="Genomic_DNA"/>
</dbReference>
<comment type="caution">
    <text evidence="1">The sequence shown here is derived from an EMBL/GenBank/DDBJ whole genome shotgun (WGS) entry which is preliminary data.</text>
</comment>
<evidence type="ECO:0000313" key="2">
    <source>
        <dbReference type="Proteomes" id="UP000635628"/>
    </source>
</evidence>
<evidence type="ECO:0000313" key="1">
    <source>
        <dbReference type="EMBL" id="CAB5504838.1"/>
    </source>
</evidence>
<organism evidence="1 2">
    <name type="scientific">Bathymodiolus azoricus thioautotrophic gill symbiont</name>
    <dbReference type="NCBI Taxonomy" id="235205"/>
    <lineage>
        <taxon>Bacteria</taxon>
        <taxon>Pseudomonadati</taxon>
        <taxon>Pseudomonadota</taxon>
        <taxon>Gammaproteobacteria</taxon>
        <taxon>sulfur-oxidizing symbionts</taxon>
    </lineage>
</organism>
<reference evidence="1" key="1">
    <citation type="submission" date="2020-05" db="EMBL/GenBank/DDBJ databases">
        <authorList>
            <person name="Petersen J."/>
            <person name="Sayavedra L."/>
        </authorList>
    </citation>
    <scope>NUCLEOTIDE SEQUENCE</scope>
    <source>
        <strain evidence="1">B azoricus SOX Menez Gwen</strain>
    </source>
</reference>
<dbReference type="Proteomes" id="UP000635628">
    <property type="component" value="Unassembled WGS sequence"/>
</dbReference>
<gene>
    <name evidence="1" type="ORF">AZO1586R_1818</name>
</gene>
<name>A0ACA8ZSG6_9GAMM</name>
<keyword evidence="2" id="KW-1185">Reference proteome</keyword>
<protein>
    <submittedName>
        <fullName evidence="1">Uncharacterized protein</fullName>
    </submittedName>
</protein>
<sequence>MKIKNKECSIRIANSLVESNFPSPPSVDSYRILQLSMSAICENLFYTKLKLWDEFYLQLSGDERSPYLNKRKKSNIESKEFNEWIFSNKDKKNTLISQLTASIKREDLEKLFPSFKQAGNKHKRIDNAVNAILKNNFIEMRKDEGNFKKQVLIENIEYIDYNEIKTTVIAKMINKFNPNSKFTRYLINHTAGLSSYQQIRICELCYQYIRVGSRKMETQELQNFIGISKNKTTSKLIQELKACIIKINNKTNLEIEFKAIRTSRKITHIEFSFCRTDQHPLDEINNKKNNLKAQLTDLGFKQERHKSLIKIPIEVLIPAISATKKAIEEKRITKTIEAYFFYQVGILKDKNGKKFTGLELVSMFKNNAGVERLTLWSEFYAQLSEEKKTAYSQTSREKNRITKEALDNDFTNKFNKWIYETKIKQ</sequence>
<accession>A0ACA8ZSG6</accession>